<proteinExistence type="predicted"/>
<dbReference type="Pfam" id="PF02754">
    <property type="entry name" value="CCG"/>
    <property type="match status" value="2"/>
</dbReference>
<protein>
    <submittedName>
        <fullName evidence="2">Lactate utilization protein A</fullName>
    </submittedName>
</protein>
<evidence type="ECO:0000313" key="2">
    <source>
        <dbReference type="EMBL" id="MPM08164.1"/>
    </source>
</evidence>
<dbReference type="GO" id="GO:0016491">
    <property type="term" value="F:oxidoreductase activity"/>
    <property type="evidence" value="ECO:0007669"/>
    <property type="project" value="UniProtKB-ARBA"/>
</dbReference>
<dbReference type="EMBL" id="VSSQ01001419">
    <property type="protein sequence ID" value="MPM08164.1"/>
    <property type="molecule type" value="Genomic_DNA"/>
</dbReference>
<feature type="domain" description="Cysteine-rich" evidence="1">
    <location>
        <begin position="3"/>
        <end position="83"/>
    </location>
</feature>
<reference evidence="2" key="1">
    <citation type="submission" date="2019-08" db="EMBL/GenBank/DDBJ databases">
        <authorList>
            <person name="Kucharzyk K."/>
            <person name="Murdoch R.W."/>
            <person name="Higgins S."/>
            <person name="Loffler F."/>
        </authorList>
    </citation>
    <scope>NUCLEOTIDE SEQUENCE</scope>
</reference>
<sequence>MKVDVFIPCLADQFRPETAGNLYKVLRHLGVEIIYPESQTCCGLMAYNEGHWDEVKIIGEKFINEFNSDRYVVIPSATCANMVRNNYSRFFYNTSFHLEYKKLQSRVFELSDFLINVMHVSAWKGKYKAHVFFHADSNTYYDYGIKDEPLQLLSMIEGLTLVSEKKNDSECGFGGSFSLSYPQLSSDFALELLKSAKDAGADTIVTLETSCMIQLESVALKNEISVKIMTLTDLLAESLRFSDAVFTDDPQMTLG</sequence>
<dbReference type="AlphaFoldDB" id="A0A644X1X2"/>
<dbReference type="PANTHER" id="PTHR30296:SF0">
    <property type="entry name" value="LACTATE UTILIZATION PROTEIN A"/>
    <property type="match status" value="1"/>
</dbReference>
<dbReference type="InterPro" id="IPR004017">
    <property type="entry name" value="Cys_rich_dom"/>
</dbReference>
<name>A0A644X1X2_9ZZZZ</name>
<organism evidence="2">
    <name type="scientific">bioreactor metagenome</name>
    <dbReference type="NCBI Taxonomy" id="1076179"/>
    <lineage>
        <taxon>unclassified sequences</taxon>
        <taxon>metagenomes</taxon>
        <taxon>ecological metagenomes</taxon>
    </lineage>
</organism>
<accession>A0A644X1X2</accession>
<comment type="caution">
    <text evidence="2">The sequence shown here is derived from an EMBL/GenBank/DDBJ whole genome shotgun (WGS) entry which is preliminary data.</text>
</comment>
<evidence type="ECO:0000259" key="1">
    <source>
        <dbReference type="Pfam" id="PF02754"/>
    </source>
</evidence>
<feature type="domain" description="Cysteine-rich" evidence="1">
    <location>
        <begin position="147"/>
        <end position="215"/>
    </location>
</feature>
<dbReference type="PANTHER" id="PTHR30296">
    <property type="entry name" value="UNCHARACTERIZED PROTEIN YKGE"/>
    <property type="match status" value="1"/>
</dbReference>
<gene>
    <name evidence="2" type="primary">lutA_19</name>
    <name evidence="2" type="ORF">SDC9_54476</name>
</gene>
<dbReference type="GO" id="GO:0005829">
    <property type="term" value="C:cytosol"/>
    <property type="evidence" value="ECO:0007669"/>
    <property type="project" value="TreeGrafter"/>
</dbReference>